<accession>A0A6H5GLI8</accession>
<dbReference type="Proteomes" id="UP000479000">
    <property type="component" value="Unassembled WGS sequence"/>
</dbReference>
<evidence type="ECO:0000256" key="1">
    <source>
        <dbReference type="SAM" id="MobiDB-lite"/>
    </source>
</evidence>
<reference evidence="2 3" key="1">
    <citation type="submission" date="2020-02" db="EMBL/GenBank/DDBJ databases">
        <authorList>
            <person name="Ferguson B K."/>
        </authorList>
    </citation>
    <scope>NUCLEOTIDE SEQUENCE [LARGE SCALE GENOMIC DNA]</scope>
</reference>
<feature type="non-terminal residue" evidence="2">
    <location>
        <position position="50"/>
    </location>
</feature>
<name>A0A6H5GLI8_9HEMI</name>
<sequence length="50" mass="5553">MPSEGAAYRQPDGGSAGTSPRKSRLPRTPSPSPYQPERRLPLSQYLRAKR</sequence>
<proteinExistence type="predicted"/>
<gene>
    <name evidence="2" type="ORF">NTEN_LOCUS10103</name>
</gene>
<dbReference type="EMBL" id="CADCXU010015121">
    <property type="protein sequence ID" value="CAB0004626.1"/>
    <property type="molecule type" value="Genomic_DNA"/>
</dbReference>
<organism evidence="2 3">
    <name type="scientific">Nesidiocoris tenuis</name>
    <dbReference type="NCBI Taxonomy" id="355587"/>
    <lineage>
        <taxon>Eukaryota</taxon>
        <taxon>Metazoa</taxon>
        <taxon>Ecdysozoa</taxon>
        <taxon>Arthropoda</taxon>
        <taxon>Hexapoda</taxon>
        <taxon>Insecta</taxon>
        <taxon>Pterygota</taxon>
        <taxon>Neoptera</taxon>
        <taxon>Paraneoptera</taxon>
        <taxon>Hemiptera</taxon>
        <taxon>Heteroptera</taxon>
        <taxon>Panheteroptera</taxon>
        <taxon>Cimicomorpha</taxon>
        <taxon>Miridae</taxon>
        <taxon>Dicyphina</taxon>
        <taxon>Nesidiocoris</taxon>
    </lineage>
</organism>
<evidence type="ECO:0000313" key="3">
    <source>
        <dbReference type="Proteomes" id="UP000479000"/>
    </source>
</evidence>
<feature type="region of interest" description="Disordered" evidence="1">
    <location>
        <begin position="1"/>
        <end position="50"/>
    </location>
</feature>
<evidence type="ECO:0000313" key="2">
    <source>
        <dbReference type="EMBL" id="CAB0004626.1"/>
    </source>
</evidence>
<protein>
    <submittedName>
        <fullName evidence="2">Uncharacterized protein</fullName>
    </submittedName>
</protein>
<keyword evidence="3" id="KW-1185">Reference proteome</keyword>
<dbReference type="AlphaFoldDB" id="A0A6H5GLI8"/>